<feature type="compositionally biased region" description="Low complexity" evidence="1">
    <location>
        <begin position="191"/>
        <end position="210"/>
    </location>
</feature>
<evidence type="ECO:0000256" key="1">
    <source>
        <dbReference type="SAM" id="MobiDB-lite"/>
    </source>
</evidence>
<keyword evidence="2" id="KW-1133">Transmembrane helix</keyword>
<proteinExistence type="predicted"/>
<keyword evidence="2" id="KW-0812">Transmembrane</keyword>
<accession>A0A8H3V208</accession>
<keyword evidence="4" id="KW-1185">Reference proteome</keyword>
<feature type="compositionally biased region" description="Polar residues" evidence="1">
    <location>
        <begin position="211"/>
        <end position="221"/>
    </location>
</feature>
<evidence type="ECO:0000256" key="2">
    <source>
        <dbReference type="SAM" id="Phobius"/>
    </source>
</evidence>
<protein>
    <submittedName>
        <fullName evidence="3">Uncharacterized protein</fullName>
    </submittedName>
</protein>
<dbReference type="Proteomes" id="UP000490939">
    <property type="component" value="Unassembled WGS sequence"/>
</dbReference>
<sequence length="323" mass="35047">MSLVTVSSPFFTEAALSELTSITASLTTIFTPPIACFTDLWATSGLFEIALVENTSCYPPDYAEYGWYSPGICPYGYHTARAEKTRSEMRATCCPSGFQVVVEYRSCLSSFNGPSTVSSVFFQRDSFSTFTITAAVSTTATRLASPETIFESYITSTTITVSDVRAIFAPWIEVRYKESDRVIVSLLAEQSPTSDPMSSNSPTSDPMSSNFPTSDPTSSNSLHHGGKIAGIVVGSLIALALALAGVWLLRRRKRTKLKHIEAERDEWAKAELEVNGCTIAEMAGEKDVVELEAPPAPPVELAGVSPAYMRQESIPGENELRDA</sequence>
<dbReference type="EMBL" id="WNWR01000380">
    <property type="protein sequence ID" value="KAE9980686.1"/>
    <property type="molecule type" value="Genomic_DNA"/>
</dbReference>
<evidence type="ECO:0000313" key="3">
    <source>
        <dbReference type="EMBL" id="KAE9980686.1"/>
    </source>
</evidence>
<name>A0A8H3V208_VENIN</name>
<feature type="transmembrane region" description="Helical" evidence="2">
    <location>
        <begin position="228"/>
        <end position="249"/>
    </location>
</feature>
<keyword evidence="2" id="KW-0472">Membrane</keyword>
<reference evidence="3 4" key="1">
    <citation type="submission" date="2019-07" db="EMBL/GenBank/DDBJ databases">
        <title>Venturia inaequalis Genome Resource.</title>
        <authorList>
            <person name="Lichtner F.J."/>
        </authorList>
    </citation>
    <scope>NUCLEOTIDE SEQUENCE [LARGE SCALE GENOMIC DNA]</scope>
    <source>
        <strain evidence="3 4">DMI_063113</strain>
    </source>
</reference>
<gene>
    <name evidence="3" type="ORF">EG327_006480</name>
</gene>
<evidence type="ECO:0000313" key="4">
    <source>
        <dbReference type="Proteomes" id="UP000490939"/>
    </source>
</evidence>
<organism evidence="3 4">
    <name type="scientific">Venturia inaequalis</name>
    <name type="common">Apple scab fungus</name>
    <dbReference type="NCBI Taxonomy" id="5025"/>
    <lineage>
        <taxon>Eukaryota</taxon>
        <taxon>Fungi</taxon>
        <taxon>Dikarya</taxon>
        <taxon>Ascomycota</taxon>
        <taxon>Pezizomycotina</taxon>
        <taxon>Dothideomycetes</taxon>
        <taxon>Pleosporomycetidae</taxon>
        <taxon>Venturiales</taxon>
        <taxon>Venturiaceae</taxon>
        <taxon>Venturia</taxon>
    </lineage>
</organism>
<feature type="region of interest" description="Disordered" evidence="1">
    <location>
        <begin position="191"/>
        <end position="221"/>
    </location>
</feature>
<comment type="caution">
    <text evidence="3">The sequence shown here is derived from an EMBL/GenBank/DDBJ whole genome shotgun (WGS) entry which is preliminary data.</text>
</comment>
<dbReference type="AlphaFoldDB" id="A0A8H3V208"/>